<evidence type="ECO:0000313" key="2">
    <source>
        <dbReference type="EMBL" id="CAD2219757.1"/>
    </source>
</evidence>
<feature type="compositionally biased region" description="Basic and acidic residues" evidence="1">
    <location>
        <begin position="400"/>
        <end position="423"/>
    </location>
</feature>
<sequence length="624" mass="70498">MSLLGSVVTNYTDKDYVYCIFIFCQPPVGCVHRLPFPISSSVSPVQNNNIHDNSTFRKRQGTIEIERGPGFILFYFYGQYYCYHPPFMSGSHHLYTETGRALPPPPRRTPKRSSSVVRLPTRRYDPILDDVKGKPNCDNPLVADSYNNCIPVSERRNSRVAVYDADEAREREGKARVSSRRSSKADSTAKGSSSRSKRTPSARTPRGSTFDDEESSDSPILNRKYGGDEDSDYMEQFQSAYSQRRSEGRQTSSTKGKQDCQSHSVEEIQLSREATSTVGSEKPTQRLAKQQNRAPPKDTGDRYYSIGGSELNFPSAGAGRDTPNSRQSWNPPSEGRLSNTRQSSAPQKADHDRDNSMGQTTNAYDSAPKQAILRPQPIRPSADAREPQTRPLEQSTRSAASERLRVLRQEEKPVLDVARRDEAQSLSEMARSPRPNRRPPPAESSYQPQLSPVKHHSTEREPPSPRYSQAREPVDEEPIIEKARRYSASPLRTGDQVAGTELLPRRPLLQGMHYDDDRHYRTILRFIDNQPKRQRPELMEMLAEFEGREDELCDALADAYGDEFEVMKYYPANQVQEVEVAQQRLLLMDGSEGNSPSCNPHRALHGEDSGYENQLLTPPVPTRL</sequence>
<name>A0A7G2CL23_9TRYP</name>
<feature type="region of interest" description="Disordered" evidence="1">
    <location>
        <begin position="591"/>
        <end position="624"/>
    </location>
</feature>
<evidence type="ECO:0000313" key="3">
    <source>
        <dbReference type="Proteomes" id="UP000515908"/>
    </source>
</evidence>
<feature type="compositionally biased region" description="Polar residues" evidence="1">
    <location>
        <begin position="322"/>
        <end position="346"/>
    </location>
</feature>
<reference evidence="2 3" key="1">
    <citation type="submission" date="2020-08" db="EMBL/GenBank/DDBJ databases">
        <authorList>
            <person name="Newling K."/>
            <person name="Davey J."/>
            <person name="Forrester S."/>
        </authorList>
    </citation>
    <scope>NUCLEOTIDE SEQUENCE [LARGE SCALE GENOMIC DNA]</scope>
    <source>
        <strain evidence="3">Crithidia deanei Carvalho (ATCC PRA-265)</strain>
    </source>
</reference>
<keyword evidence="3" id="KW-1185">Reference proteome</keyword>
<protein>
    <submittedName>
        <fullName evidence="2">Uncharacterized protein</fullName>
    </submittedName>
</protein>
<dbReference type="AlphaFoldDB" id="A0A7G2CL23"/>
<feature type="compositionally biased region" description="Basic and acidic residues" evidence="1">
    <location>
        <begin position="166"/>
        <end position="175"/>
    </location>
</feature>
<feature type="compositionally biased region" description="Basic and acidic residues" evidence="1">
    <location>
        <begin position="256"/>
        <end position="270"/>
    </location>
</feature>
<dbReference type="Proteomes" id="UP000515908">
    <property type="component" value="Chromosome 15"/>
</dbReference>
<accession>A0A7G2CL23</accession>
<gene>
    <name evidence="2" type="ORF">ADEAN_000726600</name>
</gene>
<evidence type="ECO:0000256" key="1">
    <source>
        <dbReference type="SAM" id="MobiDB-lite"/>
    </source>
</evidence>
<dbReference type="VEuPathDB" id="TriTrypDB:ADEAN_000726600"/>
<feature type="region of interest" description="Disordered" evidence="1">
    <location>
        <begin position="98"/>
        <end position="493"/>
    </location>
</feature>
<feature type="compositionally biased region" description="Basic and acidic residues" evidence="1">
    <location>
        <begin position="122"/>
        <end position="135"/>
    </location>
</feature>
<feature type="compositionally biased region" description="Polar residues" evidence="1">
    <location>
        <begin position="236"/>
        <end position="255"/>
    </location>
</feature>
<dbReference type="OrthoDB" id="264384at2759"/>
<proteinExistence type="predicted"/>
<organism evidence="2 3">
    <name type="scientific">Angomonas deanei</name>
    <dbReference type="NCBI Taxonomy" id="59799"/>
    <lineage>
        <taxon>Eukaryota</taxon>
        <taxon>Discoba</taxon>
        <taxon>Euglenozoa</taxon>
        <taxon>Kinetoplastea</taxon>
        <taxon>Metakinetoplastina</taxon>
        <taxon>Trypanosomatida</taxon>
        <taxon>Trypanosomatidae</taxon>
        <taxon>Strigomonadinae</taxon>
        <taxon>Angomonas</taxon>
    </lineage>
</organism>
<dbReference type="EMBL" id="LR877159">
    <property type="protein sequence ID" value="CAD2219757.1"/>
    <property type="molecule type" value="Genomic_DNA"/>
</dbReference>